<evidence type="ECO:0000313" key="2">
    <source>
        <dbReference type="EMBL" id="VGL39782.1"/>
    </source>
</evidence>
<proteinExistence type="predicted"/>
<dbReference type="Gene3D" id="2.160.20.80">
    <property type="entry name" value="E3 ubiquitin-protein ligase SopA"/>
    <property type="match status" value="1"/>
</dbReference>
<feature type="transmembrane region" description="Helical" evidence="1">
    <location>
        <begin position="261"/>
        <end position="281"/>
    </location>
</feature>
<feature type="transmembrane region" description="Helical" evidence="1">
    <location>
        <begin position="293"/>
        <end position="311"/>
    </location>
</feature>
<dbReference type="RefSeq" id="WP_305166676.1">
    <property type="nucleotide sequence ID" value="NZ_JAUUKY010000017.1"/>
</dbReference>
<accession>A0A486MWD6</accession>
<dbReference type="SUPFAM" id="SSF141571">
    <property type="entry name" value="Pentapeptide repeat-like"/>
    <property type="match status" value="1"/>
</dbReference>
<protein>
    <recommendedName>
        <fullName evidence="3">Pentapeptide repeat-containing protein</fullName>
    </recommendedName>
</protein>
<keyword evidence="1" id="KW-1133">Transmembrane helix</keyword>
<keyword evidence="1" id="KW-0812">Transmembrane</keyword>
<dbReference type="InterPro" id="IPR001646">
    <property type="entry name" value="5peptide_repeat"/>
</dbReference>
<dbReference type="Pfam" id="PF00805">
    <property type="entry name" value="Pentapeptide"/>
    <property type="match status" value="1"/>
</dbReference>
<reference evidence="2" key="1">
    <citation type="submission" date="2019-03" db="EMBL/GenBank/DDBJ databases">
        <authorList>
            <consortium name="Pathogen Informatics"/>
        </authorList>
    </citation>
    <scope>NUCLEOTIDE SEQUENCE</scope>
    <source>
        <strain evidence="2">5012STDY7626446</strain>
    </source>
</reference>
<sequence length="385" mass="44331">MAENKKKVVSDNHRIKNFWDVTYDTNVDINSFVAARIYEIGELSLNHKQFQSYVIDFSYENQEPAEGTLDSVKEKSERIYIEGIHFNTCDFIGGNEGKKITFRNCVFEKAYFGYSCLKDVNFENCIFSNTSFALTKFYRCRFDELCSFSEISISGSKTVFTESVISAGKLIDALYIYATKEYCRQHPSKKIEQERSKMYESMVKLARNILESISKNGDDDLYYNAVKQVHKLKIKEKHHKKLWEIKKNKSNNIFKKFISSIYYGVVKFAMPIETLILRILGCLNGWGASVFRCALFGSSILIVFSVIYYHVGIESVPSETAMLPHVMKSIIQSFDITFLAGYTKYVNARDDYGIQLICLTNMLLGLVWYAISIPTVINKISINRI</sequence>
<dbReference type="AlphaFoldDB" id="A0A486MWD6"/>
<organism evidence="2">
    <name type="scientific">Klebsiella pneumoniae</name>
    <dbReference type="NCBI Taxonomy" id="573"/>
    <lineage>
        <taxon>Bacteria</taxon>
        <taxon>Pseudomonadati</taxon>
        <taxon>Pseudomonadota</taxon>
        <taxon>Gammaproteobacteria</taxon>
        <taxon>Enterobacterales</taxon>
        <taxon>Enterobacteriaceae</taxon>
        <taxon>Klebsiella/Raoultella group</taxon>
        <taxon>Klebsiella</taxon>
        <taxon>Klebsiella pneumoniae complex</taxon>
    </lineage>
</organism>
<evidence type="ECO:0008006" key="3">
    <source>
        <dbReference type="Google" id="ProtNLM"/>
    </source>
</evidence>
<name>A0A486MWD6_KLEPN</name>
<dbReference type="EMBL" id="CAAHCS010000001">
    <property type="protein sequence ID" value="VGL39782.1"/>
    <property type="molecule type" value="Genomic_DNA"/>
</dbReference>
<gene>
    <name evidence="2" type="ORF">SAMEA4873648_00075</name>
</gene>
<evidence type="ECO:0000256" key="1">
    <source>
        <dbReference type="SAM" id="Phobius"/>
    </source>
</evidence>
<keyword evidence="1" id="KW-0472">Membrane</keyword>
<feature type="transmembrane region" description="Helical" evidence="1">
    <location>
        <begin position="352"/>
        <end position="371"/>
    </location>
</feature>